<feature type="domain" description="MTTase N-terminal" evidence="8">
    <location>
        <begin position="11"/>
        <end position="124"/>
    </location>
</feature>
<accession>A0ABS4KBZ2</accession>
<proteinExistence type="predicted"/>
<keyword evidence="3 10" id="KW-0808">Transferase</keyword>
<dbReference type="Proteomes" id="UP001519306">
    <property type="component" value="Unassembled WGS sequence"/>
</dbReference>
<dbReference type="InterPro" id="IPR023404">
    <property type="entry name" value="rSAM_horseshoe"/>
</dbReference>
<dbReference type="SUPFAM" id="SSF102114">
    <property type="entry name" value="Radical SAM enzymes"/>
    <property type="match status" value="1"/>
</dbReference>
<evidence type="ECO:0000313" key="11">
    <source>
        <dbReference type="Proteomes" id="UP001519306"/>
    </source>
</evidence>
<comment type="caution">
    <text evidence="10">The sequence shown here is derived from an EMBL/GenBank/DDBJ whole genome shotgun (WGS) entry which is preliminary data.</text>
</comment>
<sequence>MNLKVGNNLQKTFSILTLGCKVNQYESEAMTELFEKKGYLNVDFETEVSDIYIVNTCTVTNLADRKSRQFIRHAKRENPDSTVVVVGCYSQTSPEEVADIEGVDIVIGTTERNEIVDLCEEFEKNKKQINIVRSLKTDHEFQNIKIEKETDMTRAYMKVQDGCNRFCTYCIIPYARGHIRSRSIEDCVIESHRLADAGYKEIILTGIHIGSYGMDLGEERLIDLIEAIAKVDGIKRIRLSSVEPNLITDDFMKRALATNKVCDHFHLSLQSGSNNILKEMNRRYSREEYIEKTNIIRKYMPNAGLTTDIIVGFPGESEEDFVDSYNLSKEVAFSRIHVFKYSKRSGTPAAEMKNQIDGNIKNKRSSILISLNDELMRSFANKNKDITQKVLFEERMQDGYFLGYTTNYIRCKVKSTLDLKNKIKDVKIVDTNDEIVTVELV</sequence>
<dbReference type="PROSITE" id="PS51449">
    <property type="entry name" value="MTTASE_N"/>
    <property type="match status" value="1"/>
</dbReference>
<dbReference type="NCBIfam" id="TIGR01579">
    <property type="entry name" value="MiaB-like-C"/>
    <property type="match status" value="1"/>
</dbReference>
<evidence type="ECO:0000259" key="9">
    <source>
        <dbReference type="PROSITE" id="PS51918"/>
    </source>
</evidence>
<evidence type="ECO:0000256" key="7">
    <source>
        <dbReference type="ARBA" id="ARBA00023014"/>
    </source>
</evidence>
<dbReference type="Gene3D" id="3.80.30.20">
    <property type="entry name" value="tm_1862 like domain"/>
    <property type="match status" value="1"/>
</dbReference>
<dbReference type="PROSITE" id="PS51918">
    <property type="entry name" value="RADICAL_SAM"/>
    <property type="match status" value="1"/>
</dbReference>
<reference evidence="10 11" key="1">
    <citation type="submission" date="2021-03" db="EMBL/GenBank/DDBJ databases">
        <title>Genomic Encyclopedia of Type Strains, Phase IV (KMG-IV): sequencing the most valuable type-strain genomes for metagenomic binning, comparative biology and taxonomic classification.</title>
        <authorList>
            <person name="Goeker M."/>
        </authorList>
    </citation>
    <scope>NUCLEOTIDE SEQUENCE [LARGE SCALE GENOMIC DNA]</scope>
    <source>
        <strain evidence="10 11">DSM 27563</strain>
    </source>
</reference>
<evidence type="ECO:0000259" key="8">
    <source>
        <dbReference type="PROSITE" id="PS51449"/>
    </source>
</evidence>
<dbReference type="SFLD" id="SFLDG01082">
    <property type="entry name" value="B12-binding_domain_containing"/>
    <property type="match status" value="1"/>
</dbReference>
<evidence type="ECO:0000313" key="10">
    <source>
        <dbReference type="EMBL" id="MBP2024786.1"/>
    </source>
</evidence>
<dbReference type="CDD" id="cd01335">
    <property type="entry name" value="Radical_SAM"/>
    <property type="match status" value="1"/>
</dbReference>
<comment type="cofactor">
    <cofactor evidence="1">
        <name>[4Fe-4S] cluster</name>
        <dbReference type="ChEBI" id="CHEBI:49883"/>
    </cofactor>
</comment>
<dbReference type="InterPro" id="IPR038135">
    <property type="entry name" value="Methylthiotransferase_N_sf"/>
</dbReference>
<dbReference type="InterPro" id="IPR006467">
    <property type="entry name" value="MiaB-like_bact"/>
</dbReference>
<evidence type="ECO:0000256" key="6">
    <source>
        <dbReference type="ARBA" id="ARBA00023004"/>
    </source>
</evidence>
<dbReference type="Pfam" id="PF04055">
    <property type="entry name" value="Radical_SAM"/>
    <property type="match status" value="1"/>
</dbReference>
<dbReference type="InterPro" id="IPR006638">
    <property type="entry name" value="Elp3/MiaA/NifB-like_rSAM"/>
</dbReference>
<dbReference type="InterPro" id="IPR005839">
    <property type="entry name" value="Methylthiotransferase"/>
</dbReference>
<keyword evidence="7" id="KW-0411">Iron-sulfur</keyword>
<dbReference type="NCBIfam" id="TIGR00089">
    <property type="entry name" value="MiaB/RimO family radical SAM methylthiotransferase"/>
    <property type="match status" value="1"/>
</dbReference>
<evidence type="ECO:0000256" key="2">
    <source>
        <dbReference type="ARBA" id="ARBA00022485"/>
    </source>
</evidence>
<dbReference type="GO" id="GO:0035598">
    <property type="term" value="F:tRNA (N(6)-L-threonylcarbamoyladenosine(37)-C(2))-methylthiotransferase activity"/>
    <property type="evidence" value="ECO:0007669"/>
    <property type="project" value="UniProtKB-EC"/>
</dbReference>
<dbReference type="SFLD" id="SFLDS00029">
    <property type="entry name" value="Radical_SAM"/>
    <property type="match status" value="1"/>
</dbReference>
<dbReference type="InterPro" id="IPR020612">
    <property type="entry name" value="Methylthiotransferase_CS"/>
</dbReference>
<gene>
    <name evidence="10" type="ORF">J2Z71_000302</name>
</gene>
<dbReference type="PANTHER" id="PTHR11918">
    <property type="entry name" value="RADICAL SAM PROTEINS"/>
    <property type="match status" value="1"/>
</dbReference>
<dbReference type="PANTHER" id="PTHR11918:SF45">
    <property type="entry name" value="THREONYLCARBAMOYLADENOSINE TRNA METHYLTHIOTRANSFERASE"/>
    <property type="match status" value="1"/>
</dbReference>
<dbReference type="SFLD" id="SFLDF00295">
    <property type="entry name" value="threonylcarbamoyladenosine_tRN"/>
    <property type="match status" value="1"/>
</dbReference>
<protein>
    <submittedName>
        <fullName evidence="10">Threonylcarbamoyladenosine tRNA methylthiotransferase MtaB</fullName>
        <ecNumber evidence="10">2.8.4.5</ecNumber>
    </submittedName>
</protein>
<evidence type="ECO:0000256" key="5">
    <source>
        <dbReference type="ARBA" id="ARBA00022723"/>
    </source>
</evidence>
<keyword evidence="11" id="KW-1185">Reference proteome</keyword>
<dbReference type="Pfam" id="PF00919">
    <property type="entry name" value="UPF0004"/>
    <property type="match status" value="1"/>
</dbReference>
<evidence type="ECO:0000256" key="1">
    <source>
        <dbReference type="ARBA" id="ARBA00001966"/>
    </source>
</evidence>
<dbReference type="SMART" id="SM00729">
    <property type="entry name" value="Elp3"/>
    <property type="match status" value="1"/>
</dbReference>
<evidence type="ECO:0000256" key="4">
    <source>
        <dbReference type="ARBA" id="ARBA00022691"/>
    </source>
</evidence>
<keyword evidence="6" id="KW-0408">Iron</keyword>
<dbReference type="PROSITE" id="PS01278">
    <property type="entry name" value="MTTASE_RADICAL"/>
    <property type="match status" value="1"/>
</dbReference>
<dbReference type="InterPro" id="IPR013848">
    <property type="entry name" value="Methylthiotransferase_N"/>
</dbReference>
<dbReference type="Gene3D" id="3.40.50.12160">
    <property type="entry name" value="Methylthiotransferase, N-terminal domain"/>
    <property type="match status" value="1"/>
</dbReference>
<organism evidence="10 11">
    <name type="scientific">Peptoniphilus stercorisuis</name>
    <dbReference type="NCBI Taxonomy" id="1436965"/>
    <lineage>
        <taxon>Bacteria</taxon>
        <taxon>Bacillati</taxon>
        <taxon>Bacillota</taxon>
        <taxon>Tissierellia</taxon>
        <taxon>Tissierellales</taxon>
        <taxon>Peptoniphilaceae</taxon>
        <taxon>Peptoniphilus</taxon>
    </lineage>
</organism>
<dbReference type="EC" id="2.8.4.5" evidence="10"/>
<feature type="domain" description="Radical SAM core" evidence="9">
    <location>
        <begin position="149"/>
        <end position="380"/>
    </location>
</feature>
<dbReference type="InterPro" id="IPR058240">
    <property type="entry name" value="rSAM_sf"/>
</dbReference>
<keyword evidence="4" id="KW-0949">S-adenosyl-L-methionine</keyword>
<keyword evidence="2" id="KW-0004">4Fe-4S</keyword>
<dbReference type="EMBL" id="JAGGLJ010000002">
    <property type="protein sequence ID" value="MBP2024786.1"/>
    <property type="molecule type" value="Genomic_DNA"/>
</dbReference>
<keyword evidence="5" id="KW-0479">Metal-binding</keyword>
<evidence type="ECO:0000256" key="3">
    <source>
        <dbReference type="ARBA" id="ARBA00022679"/>
    </source>
</evidence>
<dbReference type="InterPro" id="IPR034557">
    <property type="entry name" value="ThrcA_tRNA_MEthiotransferase"/>
</dbReference>
<name>A0ABS4KBZ2_9FIRM</name>
<dbReference type="SFLD" id="SFLDG01061">
    <property type="entry name" value="methylthiotransferase"/>
    <property type="match status" value="1"/>
</dbReference>
<dbReference type="InterPro" id="IPR007197">
    <property type="entry name" value="rSAM"/>
</dbReference>